<dbReference type="SUPFAM" id="SSF48452">
    <property type="entry name" value="TPR-like"/>
    <property type="match status" value="1"/>
</dbReference>
<dbReference type="Pfam" id="PF11998">
    <property type="entry name" value="DUF3493"/>
    <property type="match status" value="1"/>
</dbReference>
<reference evidence="3" key="1">
    <citation type="submission" date="2024-02" db="EMBL/GenBank/DDBJ databases">
        <authorList>
            <consortium name="ELIXIR-Norway"/>
            <consortium name="Elixir Norway"/>
        </authorList>
    </citation>
    <scope>NUCLEOTIDE SEQUENCE</scope>
</reference>
<name>A0ABP0TND5_9BRYO</name>
<dbReference type="InterPro" id="IPR011990">
    <property type="entry name" value="TPR-like_helical_dom_sf"/>
</dbReference>
<keyword evidence="2" id="KW-0732">Signal</keyword>
<protein>
    <recommendedName>
        <fullName evidence="5">Protein LOW PSII ACCUMULATION 1, chloroplastic</fullName>
    </recommendedName>
</protein>
<sequence>MMMMPVMGAAAGCVFSCPCSSSSSVAAAAAAAVASPMLTISKLPLCSTFLPLQAQQQPSCCGYEWRWRKRRRRRRDWGAGGVCVRAAEPNVVESQTVVPSSAKDAINLGLSLFSKGRVRDALAQFDSALEMRPNAEEAQAALYNKACCHARREEGVEASKALRLALKQYDLKFSTILNDPDMASFRAMTEFKQLQDEARKGGEEVGESFRRDLKLISEVQAPFRGVRKFFYVSFAAAAGISTLFTLPRFVSAIQGGEAAPGLLETSQNLAINVSGAAILVALYIWDSRKEEEQIARITRDETLSRLPLRLATNRVVELVQLRETTRPVIVAGSKEVVAKALRQADKYREELLKRGVLLVPLVWTGTNEAPFKKKGFGGSQKPATTPIPIGDEFETRAQEVASKGVVQSERRFKAEPVSPLEWQSWVQEQQASEKVIPGEDVYIVLRLDGRVRKSGRGTPDWQELINELPPLDTFISKLEK</sequence>
<evidence type="ECO:0000313" key="3">
    <source>
        <dbReference type="EMBL" id="CAK9200980.1"/>
    </source>
</evidence>
<dbReference type="PROSITE" id="PS50005">
    <property type="entry name" value="TPR"/>
    <property type="match status" value="1"/>
</dbReference>
<gene>
    <name evidence="3" type="ORF">CSSPTR1EN2_LOCUS5678</name>
</gene>
<accession>A0ABP0TND5</accession>
<evidence type="ECO:0000256" key="2">
    <source>
        <dbReference type="SAM" id="SignalP"/>
    </source>
</evidence>
<dbReference type="Gene3D" id="1.25.40.10">
    <property type="entry name" value="Tetratricopeptide repeat domain"/>
    <property type="match status" value="1"/>
</dbReference>
<evidence type="ECO:0008006" key="5">
    <source>
        <dbReference type="Google" id="ProtNLM"/>
    </source>
</evidence>
<dbReference type="InterPro" id="IPR021883">
    <property type="entry name" value="LPA1-like"/>
</dbReference>
<feature type="repeat" description="TPR" evidence="1">
    <location>
        <begin position="102"/>
        <end position="135"/>
    </location>
</feature>
<dbReference type="InterPro" id="IPR019734">
    <property type="entry name" value="TPR_rpt"/>
</dbReference>
<proteinExistence type="predicted"/>
<feature type="chain" id="PRO_5047475466" description="Protein LOW PSII ACCUMULATION 1, chloroplastic" evidence="2">
    <location>
        <begin position="17"/>
        <end position="480"/>
    </location>
</feature>
<organism evidence="3 4">
    <name type="scientific">Sphagnum troendelagicum</name>
    <dbReference type="NCBI Taxonomy" id="128251"/>
    <lineage>
        <taxon>Eukaryota</taxon>
        <taxon>Viridiplantae</taxon>
        <taxon>Streptophyta</taxon>
        <taxon>Embryophyta</taxon>
        <taxon>Bryophyta</taxon>
        <taxon>Sphagnophytina</taxon>
        <taxon>Sphagnopsida</taxon>
        <taxon>Sphagnales</taxon>
        <taxon>Sphagnaceae</taxon>
        <taxon>Sphagnum</taxon>
    </lineage>
</organism>
<dbReference type="PANTHER" id="PTHR35498:SF4">
    <property type="entry name" value="PROTEIN LOW PSII ACCUMULATION 1, CHLOROPLASTIC"/>
    <property type="match status" value="1"/>
</dbReference>
<keyword evidence="1" id="KW-0802">TPR repeat</keyword>
<keyword evidence="4" id="KW-1185">Reference proteome</keyword>
<dbReference type="PANTHER" id="PTHR35498">
    <property type="entry name" value="PROTEIN LOW PSII ACCUMULATION 1, CHLOROPLASTIC"/>
    <property type="match status" value="1"/>
</dbReference>
<feature type="signal peptide" evidence="2">
    <location>
        <begin position="1"/>
        <end position="16"/>
    </location>
</feature>
<evidence type="ECO:0000313" key="4">
    <source>
        <dbReference type="Proteomes" id="UP001497512"/>
    </source>
</evidence>
<dbReference type="Proteomes" id="UP001497512">
    <property type="component" value="Chromosome 13"/>
</dbReference>
<dbReference type="EMBL" id="OZ019905">
    <property type="protein sequence ID" value="CAK9200980.1"/>
    <property type="molecule type" value="Genomic_DNA"/>
</dbReference>
<dbReference type="NCBIfam" id="NF047558">
    <property type="entry name" value="TPR_END_plus"/>
    <property type="match status" value="1"/>
</dbReference>
<evidence type="ECO:0000256" key="1">
    <source>
        <dbReference type="PROSITE-ProRule" id="PRU00339"/>
    </source>
</evidence>